<organism evidence="1 2">
    <name type="scientific">Mortierella alpina</name>
    <name type="common">Oleaginous fungus</name>
    <name type="synonym">Mortierella renispora</name>
    <dbReference type="NCBI Taxonomy" id="64518"/>
    <lineage>
        <taxon>Eukaryota</taxon>
        <taxon>Fungi</taxon>
        <taxon>Fungi incertae sedis</taxon>
        <taxon>Mucoromycota</taxon>
        <taxon>Mortierellomycotina</taxon>
        <taxon>Mortierellomycetes</taxon>
        <taxon>Mortierellales</taxon>
        <taxon>Mortierellaceae</taxon>
        <taxon>Mortierella</taxon>
    </lineage>
</organism>
<dbReference type="SUPFAM" id="SSF53474">
    <property type="entry name" value="alpha/beta-Hydrolases"/>
    <property type="match status" value="1"/>
</dbReference>
<dbReference type="EMBL" id="JAIFTL010000066">
    <property type="protein sequence ID" value="KAG9324448.1"/>
    <property type="molecule type" value="Genomic_DNA"/>
</dbReference>
<dbReference type="PANTHER" id="PTHR42103:SF2">
    <property type="entry name" value="AB HYDROLASE-1 DOMAIN-CONTAINING PROTEIN"/>
    <property type="match status" value="1"/>
</dbReference>
<dbReference type="InterPro" id="IPR029058">
    <property type="entry name" value="AB_hydrolase_fold"/>
</dbReference>
<protein>
    <recommendedName>
        <fullName evidence="3">Alpha/beta-hydrolase</fullName>
    </recommendedName>
</protein>
<evidence type="ECO:0008006" key="3">
    <source>
        <dbReference type="Google" id="ProtNLM"/>
    </source>
</evidence>
<reference evidence="1" key="1">
    <citation type="submission" date="2021-07" db="EMBL/GenBank/DDBJ databases">
        <title>Draft genome of Mortierella alpina, strain LL118, isolated from an aspen leaf litter sample.</title>
        <authorList>
            <person name="Yang S."/>
            <person name="Vinatzer B.A."/>
        </authorList>
    </citation>
    <scope>NUCLEOTIDE SEQUENCE</scope>
    <source>
        <strain evidence="1">LL118</strain>
    </source>
</reference>
<comment type="caution">
    <text evidence="1">The sequence shown here is derived from an EMBL/GenBank/DDBJ whole genome shotgun (WGS) entry which is preliminary data.</text>
</comment>
<gene>
    <name evidence="1" type="ORF">KVV02_006592</name>
</gene>
<evidence type="ECO:0000313" key="2">
    <source>
        <dbReference type="Proteomes" id="UP000717515"/>
    </source>
</evidence>
<dbReference type="PANTHER" id="PTHR42103">
    <property type="entry name" value="ALPHA/BETA-HYDROLASES SUPERFAMILY PROTEIN"/>
    <property type="match status" value="1"/>
</dbReference>
<evidence type="ECO:0000313" key="1">
    <source>
        <dbReference type="EMBL" id="KAG9324448.1"/>
    </source>
</evidence>
<proteinExistence type="predicted"/>
<name>A0A9P8A409_MORAP</name>
<dbReference type="Gene3D" id="3.40.50.1820">
    <property type="entry name" value="alpha/beta hydrolase"/>
    <property type="match status" value="1"/>
</dbReference>
<accession>A0A9P8A409</accession>
<sequence length="368" mass="39912">MASIPIPRRYRVVLYIPSKNDNSMLEVCLSLPTSVSPQPTVYTGVVIAHPYGPLGGSYNNNVVGALLQWFETYSLQALDHSSTSDGPTSRPKSQSKPVSLACVICAFNFRGCGKSKGRTSWFGEAERDDYQTIVDFLQSGSYSGSAQLDRGSENKGSTGKMKVYDETGREIEPPRIPSLSRFILSGFSYGGMIASTIPPPLKTPSDPTSAHLPTTYILISYPAGVAWFLTSGSQGAFYKRARDILLGEAREDGDAGSSESSISAQKSTGNGRSIEAYFITGAQDQFTSPKTLLSWLKANVGLGSSIQQQHSSSTSWALTRPDGAIHVDIVENVDHFWLDREHELLEKIQAWWKRTHLPAAGSKTAGSS</sequence>
<dbReference type="Proteomes" id="UP000717515">
    <property type="component" value="Unassembled WGS sequence"/>
</dbReference>
<dbReference type="AlphaFoldDB" id="A0A9P8A409"/>